<organism evidence="1 2">
    <name type="scientific">Thioploca ingrica</name>
    <dbReference type="NCBI Taxonomy" id="40754"/>
    <lineage>
        <taxon>Bacteria</taxon>
        <taxon>Pseudomonadati</taxon>
        <taxon>Pseudomonadota</taxon>
        <taxon>Gammaproteobacteria</taxon>
        <taxon>Thiotrichales</taxon>
        <taxon>Thiotrichaceae</taxon>
        <taxon>Thioploca</taxon>
    </lineage>
</organism>
<keyword evidence="2" id="KW-1185">Reference proteome</keyword>
<dbReference type="KEGG" id="tig:THII_1163"/>
<dbReference type="EMBL" id="AP014633">
    <property type="protein sequence ID" value="BAP55460.1"/>
    <property type="molecule type" value="Genomic_DNA"/>
</dbReference>
<dbReference type="Proteomes" id="UP000031623">
    <property type="component" value="Chromosome"/>
</dbReference>
<evidence type="ECO:0000313" key="2">
    <source>
        <dbReference type="Proteomes" id="UP000031623"/>
    </source>
</evidence>
<accession>A0A090AKC0</accession>
<dbReference type="HOGENOM" id="CLU_1677051_0_0_6"/>
<reference evidence="1 2" key="1">
    <citation type="journal article" date="2014" name="ISME J.">
        <title>Ecophysiology of Thioploca ingrica as revealed by the complete genome sequence supplemented with proteomic evidence.</title>
        <authorList>
            <person name="Kojima H."/>
            <person name="Ogura Y."/>
            <person name="Yamamoto N."/>
            <person name="Togashi T."/>
            <person name="Mori H."/>
            <person name="Watanabe T."/>
            <person name="Nemoto F."/>
            <person name="Kurokawa K."/>
            <person name="Hayashi T."/>
            <person name="Fukui M."/>
        </authorList>
    </citation>
    <scope>NUCLEOTIDE SEQUENCE [LARGE SCALE GENOMIC DNA]</scope>
</reference>
<name>A0A090AKC0_9GAMM</name>
<dbReference type="AlphaFoldDB" id="A0A090AKC0"/>
<sequence>MGGLLCWIGLADTGTDRGAAVLMGVDGGTTLAGTIDDSLCLAGLALVRLDCSGTDFSVVGLAERVAWWLRQAGLSLVCLGRSGTDFSAGGLAERGGWWLCWAGLALVCLSLAGANFGAAALVGTGEGSVNSMDFGGATADGVAASSGAVGKVADGTT</sequence>
<proteinExistence type="predicted"/>
<protein>
    <submittedName>
        <fullName evidence="1">Uncharacterized protein</fullName>
    </submittedName>
</protein>
<gene>
    <name evidence="1" type="ORF">THII_1163</name>
</gene>
<evidence type="ECO:0000313" key="1">
    <source>
        <dbReference type="EMBL" id="BAP55460.1"/>
    </source>
</evidence>